<sequence length="71" mass="8266">MRMNHIEKTVPVWKKYSLNVSEAAEYYGIGEKRLRQIAGENEGADFILEVGCHIRFKRKLFEDYLDTASTV</sequence>
<reference evidence="1 2" key="1">
    <citation type="submission" date="2007-03" db="EMBL/GenBank/DDBJ databases">
        <authorList>
            <person name="Fulton L."/>
            <person name="Clifton S."/>
            <person name="Fulton B."/>
            <person name="Xu J."/>
            <person name="Minx P."/>
            <person name="Pepin K.H."/>
            <person name="Johnson M."/>
            <person name="Thiruvilangam P."/>
            <person name="Bhonagiri V."/>
            <person name="Nash W.E."/>
            <person name="Mardis E.R."/>
            <person name="Wilson R.K."/>
        </authorList>
    </citation>
    <scope>NUCLEOTIDE SEQUENCE [LARGE SCALE GENOMIC DNA]</scope>
    <source>
        <strain evidence="1 2">ATCC 29174</strain>
    </source>
</reference>
<dbReference type="Gene3D" id="3.90.105.50">
    <property type="match status" value="1"/>
</dbReference>
<comment type="caution">
    <text evidence="1">The sequence shown here is derived from an EMBL/GenBank/DDBJ whole genome shotgun (WGS) entry which is preliminary data.</text>
</comment>
<dbReference type="EMBL" id="AAVO02000002">
    <property type="protein sequence ID" value="EDM88548.1"/>
    <property type="molecule type" value="Genomic_DNA"/>
</dbReference>
<reference evidence="1 2" key="2">
    <citation type="submission" date="2007-04" db="EMBL/GenBank/DDBJ databases">
        <title>Draft genome sequence of Ruminococcus obeum (ATCC 29174).</title>
        <authorList>
            <person name="Sudarsanam P."/>
            <person name="Ley R."/>
            <person name="Guruge J."/>
            <person name="Turnbaugh P.J."/>
            <person name="Mahowald M."/>
            <person name="Liep D."/>
            <person name="Gordon J."/>
        </authorList>
    </citation>
    <scope>NUCLEOTIDE SEQUENCE [LARGE SCALE GENOMIC DNA]</scope>
    <source>
        <strain evidence="1 2">ATCC 29174</strain>
    </source>
</reference>
<dbReference type="HOGENOM" id="CLU_170320_0_0_9"/>
<dbReference type="InterPro" id="IPR015122">
    <property type="entry name" value="Tn916-Xis"/>
</dbReference>
<gene>
    <name evidence="1" type="ORF">RUMOBE_00669</name>
</gene>
<dbReference type="Pfam" id="PF09035">
    <property type="entry name" value="Tn916-Xis"/>
    <property type="match status" value="1"/>
</dbReference>
<organism evidence="1 2">
    <name type="scientific">Blautia obeum ATCC 29174</name>
    <dbReference type="NCBI Taxonomy" id="411459"/>
    <lineage>
        <taxon>Bacteria</taxon>
        <taxon>Bacillati</taxon>
        <taxon>Bacillota</taxon>
        <taxon>Clostridia</taxon>
        <taxon>Lachnospirales</taxon>
        <taxon>Lachnospiraceae</taxon>
        <taxon>Blautia</taxon>
    </lineage>
</organism>
<dbReference type="eggNOG" id="ENOG5032W5T">
    <property type="taxonomic scope" value="Bacteria"/>
</dbReference>
<accession>A5ZNV2</accession>
<dbReference type="InterPro" id="IPR038148">
    <property type="entry name" value="Tn1545/Tn916_Xis"/>
</dbReference>
<dbReference type="AlphaFoldDB" id="A5ZNV2"/>
<proteinExistence type="predicted"/>
<dbReference type="Proteomes" id="UP000006002">
    <property type="component" value="Unassembled WGS sequence"/>
</dbReference>
<protein>
    <submittedName>
        <fullName evidence="1">Excisionase from transposon Tn916</fullName>
    </submittedName>
</protein>
<evidence type="ECO:0000313" key="1">
    <source>
        <dbReference type="EMBL" id="EDM88548.1"/>
    </source>
</evidence>
<evidence type="ECO:0000313" key="2">
    <source>
        <dbReference type="Proteomes" id="UP000006002"/>
    </source>
</evidence>
<name>A5ZNV2_9FIRM</name>